<proteinExistence type="predicted"/>
<gene>
    <name evidence="1" type="ORF">ACI1P1_18275</name>
</gene>
<accession>A0ACC7P1W4</accession>
<evidence type="ECO:0000313" key="2">
    <source>
        <dbReference type="Proteomes" id="UP001631969"/>
    </source>
</evidence>
<dbReference type="Proteomes" id="UP001631969">
    <property type="component" value="Unassembled WGS sequence"/>
</dbReference>
<sequence>MLTQFEIGSLRISLYSQGAAESDMEFNFSQHNGTGKMSIGFNFEDIDHEVIKLKELGVEIVAGPKTYSWGAFNGEKNESPKRRNRHRS</sequence>
<organism evidence="1 2">
    <name type="scientific">Paenibacillus mesotrionivorans</name>
    <dbReference type="NCBI Taxonomy" id="3160968"/>
    <lineage>
        <taxon>Bacteria</taxon>
        <taxon>Bacillati</taxon>
        <taxon>Bacillota</taxon>
        <taxon>Bacilli</taxon>
        <taxon>Bacillales</taxon>
        <taxon>Paenibacillaceae</taxon>
        <taxon>Paenibacillus</taxon>
    </lineage>
</organism>
<dbReference type="EMBL" id="JBJURJ010000012">
    <property type="protein sequence ID" value="MFM9330249.1"/>
    <property type="molecule type" value="Genomic_DNA"/>
</dbReference>
<evidence type="ECO:0000313" key="1">
    <source>
        <dbReference type="EMBL" id="MFM9330249.1"/>
    </source>
</evidence>
<keyword evidence="2" id="KW-1185">Reference proteome</keyword>
<reference evidence="1" key="1">
    <citation type="submission" date="2024-12" db="EMBL/GenBank/DDBJ databases">
        <authorList>
            <person name="Wu N."/>
        </authorList>
    </citation>
    <scope>NUCLEOTIDE SEQUENCE</scope>
    <source>
        <strain evidence="1">P15</strain>
    </source>
</reference>
<name>A0ACC7P1W4_9BACL</name>
<protein>
    <submittedName>
        <fullName evidence="1">VOC family protein</fullName>
    </submittedName>
</protein>
<comment type="caution">
    <text evidence="1">The sequence shown here is derived from an EMBL/GenBank/DDBJ whole genome shotgun (WGS) entry which is preliminary data.</text>
</comment>